<dbReference type="AlphaFoldDB" id="A0A2U3IDU1"/>
<dbReference type="PANTHER" id="PTHR43682">
    <property type="entry name" value="LACTATE UTILIZATION PROTEIN C"/>
    <property type="match status" value="1"/>
</dbReference>
<name>A0A2U3IDU1_9BURK</name>
<keyword evidence="4" id="KW-1185">Reference proteome</keyword>
<evidence type="ECO:0000313" key="3">
    <source>
        <dbReference type="EMBL" id="SPB18387.1"/>
    </source>
</evidence>
<organism evidence="3 4">
    <name type="scientific">Caballeronia novacaledonica</name>
    <dbReference type="NCBI Taxonomy" id="1544861"/>
    <lineage>
        <taxon>Bacteria</taxon>
        <taxon>Pseudomonadati</taxon>
        <taxon>Pseudomonadota</taxon>
        <taxon>Betaproteobacteria</taxon>
        <taxon>Burkholderiales</taxon>
        <taxon>Burkholderiaceae</taxon>
        <taxon>Caballeronia</taxon>
    </lineage>
</organism>
<dbReference type="InterPro" id="IPR037171">
    <property type="entry name" value="NagB/RpiA_transferase-like"/>
</dbReference>
<dbReference type="Proteomes" id="UP000238169">
    <property type="component" value="Unassembled WGS sequence"/>
</dbReference>
<evidence type="ECO:0000256" key="1">
    <source>
        <dbReference type="SAM" id="MobiDB-lite"/>
    </source>
</evidence>
<dbReference type="Pfam" id="PF02589">
    <property type="entry name" value="LUD_dom"/>
    <property type="match status" value="1"/>
</dbReference>
<evidence type="ECO:0000313" key="4">
    <source>
        <dbReference type="Proteomes" id="UP000238169"/>
    </source>
</evidence>
<evidence type="ECO:0000259" key="2">
    <source>
        <dbReference type="Pfam" id="PF02589"/>
    </source>
</evidence>
<proteinExistence type="predicted"/>
<dbReference type="OrthoDB" id="9794187at2"/>
<sequence length="193" mass="20405">MTTREAFLSKIRAAQPASRPRPDVPLFPSPEGDPKARFTAALTAMGGTCVDAESLGDVNALIASRFPDAKVIASAVPGVDGTRPISSDTLPASLHDVDVGVVRGRFGVAETGSVWFSEREYVVNSIGYLSQHLVVLLDPALLVDGLQQVYRRDDFGSARYAVLVTGPSATADIEGVLIRGAQGVRSLTVVWLA</sequence>
<dbReference type="PANTHER" id="PTHR43682:SF1">
    <property type="entry name" value="LACTATE UTILIZATION PROTEIN C"/>
    <property type="match status" value="1"/>
</dbReference>
<dbReference type="EMBL" id="OGTP01000030">
    <property type="protein sequence ID" value="SPB18387.1"/>
    <property type="molecule type" value="Genomic_DNA"/>
</dbReference>
<dbReference type="RefSeq" id="WP_106857840.1">
    <property type="nucleotide sequence ID" value="NZ_OGTP01000030.1"/>
</dbReference>
<reference evidence="4" key="1">
    <citation type="submission" date="2018-01" db="EMBL/GenBank/DDBJ databases">
        <authorList>
            <person name="Peeters C."/>
        </authorList>
    </citation>
    <scope>NUCLEOTIDE SEQUENCE [LARGE SCALE GENOMIC DNA]</scope>
</reference>
<feature type="region of interest" description="Disordered" evidence="1">
    <location>
        <begin position="1"/>
        <end position="30"/>
    </location>
</feature>
<gene>
    <name evidence="3" type="ORF">NOV72_05587</name>
</gene>
<dbReference type="Gene3D" id="3.40.50.10420">
    <property type="entry name" value="NagB/RpiA/CoA transferase-like"/>
    <property type="match status" value="1"/>
</dbReference>
<dbReference type="InterPro" id="IPR024185">
    <property type="entry name" value="FTHF_cligase-like_sf"/>
</dbReference>
<protein>
    <recommendedName>
        <fullName evidence="2">LUD domain-containing protein</fullName>
    </recommendedName>
</protein>
<accession>A0A2U3IDU1</accession>
<feature type="domain" description="LUD" evidence="2">
    <location>
        <begin position="93"/>
        <end position="190"/>
    </location>
</feature>
<dbReference type="SUPFAM" id="SSF100950">
    <property type="entry name" value="NagB/RpiA/CoA transferase-like"/>
    <property type="match status" value="1"/>
</dbReference>
<dbReference type="InterPro" id="IPR003741">
    <property type="entry name" value="LUD_dom"/>
</dbReference>